<dbReference type="GO" id="GO:0009229">
    <property type="term" value="P:thiamine diphosphate biosynthetic process"/>
    <property type="evidence" value="ECO:0007669"/>
    <property type="project" value="UniProtKB-UniRule"/>
</dbReference>
<dbReference type="Gene3D" id="3.20.20.70">
    <property type="entry name" value="Aldolase class I"/>
    <property type="match status" value="1"/>
</dbReference>
<comment type="similarity">
    <text evidence="10 11">Belongs to the thiamine-phosphate synthase family.</text>
</comment>
<dbReference type="GO" id="GO:0000287">
    <property type="term" value="F:magnesium ion binding"/>
    <property type="evidence" value="ECO:0007669"/>
    <property type="project" value="UniProtKB-UniRule"/>
</dbReference>
<proteinExistence type="inferred from homology"/>
<evidence type="ECO:0000256" key="8">
    <source>
        <dbReference type="ARBA" id="ARBA00047851"/>
    </source>
</evidence>
<dbReference type="InterPro" id="IPR022998">
    <property type="entry name" value="ThiamineP_synth_TenI"/>
</dbReference>
<comment type="pathway">
    <text evidence="2 10 12">Cofactor biosynthesis; thiamine diphosphate biosynthesis; thiamine phosphate from 4-amino-2-methyl-5-diphosphomethylpyrimidine and 4-methyl-5-(2-phosphoethyl)-thiazole: step 1/1.</text>
</comment>
<evidence type="ECO:0000256" key="10">
    <source>
        <dbReference type="HAMAP-Rule" id="MF_00097"/>
    </source>
</evidence>
<evidence type="ECO:0000256" key="13">
    <source>
        <dbReference type="SAM" id="MobiDB-lite"/>
    </source>
</evidence>
<dbReference type="UniPathway" id="UPA00060">
    <property type="reaction ID" value="UER00141"/>
</dbReference>
<dbReference type="GO" id="GO:0016627">
    <property type="term" value="F:oxidoreductase activity, acting on the CH-CH group of donors"/>
    <property type="evidence" value="ECO:0007669"/>
    <property type="project" value="InterPro"/>
</dbReference>
<feature type="binding site" evidence="10">
    <location>
        <position position="177"/>
    </location>
    <ligand>
        <name>4-amino-2-methyl-5-(diphosphooxymethyl)pyrimidine</name>
        <dbReference type="ChEBI" id="CHEBI:57841"/>
    </ligand>
</feature>
<feature type="binding site" evidence="10">
    <location>
        <position position="122"/>
    </location>
    <ligand>
        <name>4-amino-2-methyl-5-(diphosphooxymethyl)pyrimidine</name>
        <dbReference type="ChEBI" id="CHEBI:57841"/>
    </ligand>
</feature>
<evidence type="ECO:0000256" key="1">
    <source>
        <dbReference type="ARBA" id="ARBA00003814"/>
    </source>
</evidence>
<feature type="binding site" evidence="10">
    <location>
        <begin position="174"/>
        <end position="176"/>
    </location>
    <ligand>
        <name>2-[(2R,5Z)-2-carboxy-4-methylthiazol-5(2H)-ylidene]ethyl phosphate</name>
        <dbReference type="ChEBI" id="CHEBI:62899"/>
    </ligand>
</feature>
<dbReference type="InterPro" id="IPR036206">
    <property type="entry name" value="ThiamineP_synth_sf"/>
</dbReference>
<dbReference type="NCBIfam" id="TIGR00693">
    <property type="entry name" value="thiE"/>
    <property type="match status" value="1"/>
</dbReference>
<feature type="domain" description="Thiamine phosphate synthase/TenI" evidence="14">
    <location>
        <begin position="160"/>
        <end position="229"/>
    </location>
</feature>
<evidence type="ECO:0000256" key="5">
    <source>
        <dbReference type="ARBA" id="ARBA00022842"/>
    </source>
</evidence>
<feature type="binding site" evidence="10">
    <location>
        <position position="205"/>
    </location>
    <ligand>
        <name>2-[(2R,5Z)-2-carboxy-4-methylthiazol-5(2H)-ylidene]ethyl phosphate</name>
        <dbReference type="ChEBI" id="CHEBI:62899"/>
    </ligand>
</feature>
<dbReference type="SUPFAM" id="SSF51391">
    <property type="entry name" value="Thiamin phosphate synthase"/>
    <property type="match status" value="1"/>
</dbReference>
<evidence type="ECO:0000256" key="11">
    <source>
        <dbReference type="RuleBase" id="RU003826"/>
    </source>
</evidence>
<feature type="binding site" evidence="10">
    <location>
        <position position="85"/>
    </location>
    <ligand>
        <name>Mg(2+)</name>
        <dbReference type="ChEBI" id="CHEBI:18420"/>
    </ligand>
</feature>
<sequence length="276" mass="28989">MIVRQRPPGEELPDRSGLDVRLYVVTDPSLAPADRLVEMCLAAVAGGATLVQLRDKQASDDELLRQAEALMDALRPSGVPLVVNDRLDVARHVGAGLHVGVRDAPPSAVRRELGEQAIIGWSVETLEQLSPSLETLPEQRAAEESSVGESSVAQRPPGETEACSYLAASPVWRTPTKTDTADALGPPGVAALRRRTSLPLVGIGGINTPERAAEVIAAGADGVAVVSGVFGADDPEAAAAGLRAAVDDALRARRSDPRQPRGLEPHDPEQRGVTTR</sequence>
<evidence type="ECO:0000256" key="4">
    <source>
        <dbReference type="ARBA" id="ARBA00022723"/>
    </source>
</evidence>
<evidence type="ECO:0000256" key="9">
    <source>
        <dbReference type="ARBA" id="ARBA00047883"/>
    </source>
</evidence>
<evidence type="ECO:0000313" key="16">
    <source>
        <dbReference type="Proteomes" id="UP000475214"/>
    </source>
</evidence>
<dbReference type="InterPro" id="IPR034291">
    <property type="entry name" value="TMP_synthase"/>
</dbReference>
<evidence type="ECO:0000256" key="12">
    <source>
        <dbReference type="RuleBase" id="RU004253"/>
    </source>
</evidence>
<keyword evidence="3 10" id="KW-0808">Transferase</keyword>
<comment type="caution">
    <text evidence="15">The sequence shown here is derived from an EMBL/GenBank/DDBJ whole genome shotgun (WGS) entry which is preliminary data.</text>
</comment>
<protein>
    <recommendedName>
        <fullName evidence="10">Thiamine-phosphate synthase</fullName>
        <shortName evidence="10">TP synthase</shortName>
        <shortName evidence="10">TPS</shortName>
        <ecNumber evidence="10">2.5.1.3</ecNumber>
    </recommendedName>
    <alternativeName>
        <fullName evidence="10">Thiamine-phosphate pyrophosphorylase</fullName>
        <shortName evidence="10">TMP pyrophosphorylase</shortName>
        <shortName evidence="10">TMP-PPase</shortName>
    </alternativeName>
</protein>
<comment type="function">
    <text evidence="1 10">Condenses 4-methyl-5-(beta-hydroxyethyl)thiazole monophosphate (THZ-P) and 2-methyl-4-amino-5-hydroxymethyl pyrimidine pyrophosphate (HMP-PP) to form thiamine monophosphate (TMP).</text>
</comment>
<feature type="binding site" evidence="10">
    <location>
        <position position="103"/>
    </location>
    <ligand>
        <name>Mg(2+)</name>
        <dbReference type="ChEBI" id="CHEBI:18420"/>
    </ligand>
</feature>
<feature type="domain" description="Thiamine phosphate synthase/TenI" evidence="14">
    <location>
        <begin position="22"/>
        <end position="130"/>
    </location>
</feature>
<feature type="compositionally biased region" description="Basic and acidic residues" evidence="13">
    <location>
        <begin position="253"/>
        <end position="270"/>
    </location>
</feature>
<dbReference type="Proteomes" id="UP000475214">
    <property type="component" value="Unassembled WGS sequence"/>
</dbReference>
<dbReference type="EC" id="2.5.1.3" evidence="10"/>
<evidence type="ECO:0000256" key="7">
    <source>
        <dbReference type="ARBA" id="ARBA00047334"/>
    </source>
</evidence>
<dbReference type="GO" id="GO:0006207">
    <property type="term" value="P:'de novo' pyrimidine nucleobase biosynthetic process"/>
    <property type="evidence" value="ECO:0007669"/>
    <property type="project" value="InterPro"/>
</dbReference>
<evidence type="ECO:0000256" key="3">
    <source>
        <dbReference type="ARBA" id="ARBA00022679"/>
    </source>
</evidence>
<dbReference type="Pfam" id="PF02581">
    <property type="entry name" value="TMP-TENI"/>
    <property type="match status" value="2"/>
</dbReference>
<name>A0A6L9S720_9ACTN</name>
<keyword evidence="16" id="KW-1185">Reference proteome</keyword>
<dbReference type="PANTHER" id="PTHR20857">
    <property type="entry name" value="THIAMINE-PHOSPHATE PYROPHOSPHORYLASE"/>
    <property type="match status" value="1"/>
</dbReference>
<feature type="compositionally biased region" description="Low complexity" evidence="13">
    <location>
        <begin position="144"/>
        <end position="153"/>
    </location>
</feature>
<comment type="catalytic activity">
    <reaction evidence="7 10 11">
        <text>4-methyl-5-(2-phosphooxyethyl)-thiazole + 4-amino-2-methyl-5-(diphosphooxymethyl)pyrimidine + H(+) = thiamine phosphate + diphosphate</text>
        <dbReference type="Rhea" id="RHEA:22328"/>
        <dbReference type="ChEBI" id="CHEBI:15378"/>
        <dbReference type="ChEBI" id="CHEBI:33019"/>
        <dbReference type="ChEBI" id="CHEBI:37575"/>
        <dbReference type="ChEBI" id="CHEBI:57841"/>
        <dbReference type="ChEBI" id="CHEBI:58296"/>
        <dbReference type="EC" id="2.5.1.3"/>
    </reaction>
</comment>
<dbReference type="PANTHER" id="PTHR20857:SF23">
    <property type="entry name" value="THIAMINE BIOSYNTHETIC BIFUNCTIONAL ENZYME"/>
    <property type="match status" value="1"/>
</dbReference>
<dbReference type="HAMAP" id="MF_00097">
    <property type="entry name" value="TMP_synthase"/>
    <property type="match status" value="1"/>
</dbReference>
<feature type="binding site" evidence="10">
    <location>
        <begin position="226"/>
        <end position="227"/>
    </location>
    <ligand>
        <name>2-[(2R,5Z)-2-carboxy-4-methylthiazol-5(2H)-ylidene]ethyl phosphate</name>
        <dbReference type="ChEBI" id="CHEBI:62899"/>
    </ligand>
</feature>
<evidence type="ECO:0000256" key="6">
    <source>
        <dbReference type="ARBA" id="ARBA00022977"/>
    </source>
</evidence>
<keyword evidence="5 10" id="KW-0460">Magnesium</keyword>
<dbReference type="GO" id="GO:0004789">
    <property type="term" value="F:thiamine-phosphate diphosphorylase activity"/>
    <property type="evidence" value="ECO:0007669"/>
    <property type="project" value="UniProtKB-UniRule"/>
</dbReference>
<dbReference type="RefSeq" id="WP_163736999.1">
    <property type="nucleotide sequence ID" value="NZ_JAAGOA010000006.1"/>
</dbReference>
<dbReference type="GO" id="GO:0009228">
    <property type="term" value="P:thiamine biosynthetic process"/>
    <property type="evidence" value="ECO:0007669"/>
    <property type="project" value="UniProtKB-KW"/>
</dbReference>
<dbReference type="CDD" id="cd00564">
    <property type="entry name" value="TMP_TenI"/>
    <property type="match status" value="1"/>
</dbReference>
<feature type="binding site" evidence="10">
    <location>
        <position position="84"/>
    </location>
    <ligand>
        <name>4-amino-2-methyl-5-(diphosphooxymethyl)pyrimidine</name>
        <dbReference type="ChEBI" id="CHEBI:57841"/>
    </ligand>
</feature>
<comment type="catalytic activity">
    <reaction evidence="9 10 11">
        <text>2-[(2R,5Z)-2-carboxy-4-methylthiazol-5(2H)-ylidene]ethyl phosphate + 4-amino-2-methyl-5-(diphosphooxymethyl)pyrimidine + 2 H(+) = thiamine phosphate + CO2 + diphosphate</text>
        <dbReference type="Rhea" id="RHEA:47844"/>
        <dbReference type="ChEBI" id="CHEBI:15378"/>
        <dbReference type="ChEBI" id="CHEBI:16526"/>
        <dbReference type="ChEBI" id="CHEBI:33019"/>
        <dbReference type="ChEBI" id="CHEBI:37575"/>
        <dbReference type="ChEBI" id="CHEBI:57841"/>
        <dbReference type="ChEBI" id="CHEBI:62899"/>
        <dbReference type="EC" id="2.5.1.3"/>
    </reaction>
</comment>
<dbReference type="InterPro" id="IPR013785">
    <property type="entry name" value="Aldolase_TIM"/>
</dbReference>
<comment type="cofactor">
    <cofactor evidence="10">
        <name>Mg(2+)</name>
        <dbReference type="ChEBI" id="CHEBI:18420"/>
    </cofactor>
    <text evidence="10">Binds 1 Mg(2+) ion per subunit.</text>
</comment>
<dbReference type="AlphaFoldDB" id="A0A6L9S720"/>
<evidence type="ECO:0000256" key="2">
    <source>
        <dbReference type="ARBA" id="ARBA00005165"/>
    </source>
</evidence>
<feature type="region of interest" description="Disordered" evidence="13">
    <location>
        <begin position="253"/>
        <end position="276"/>
    </location>
</feature>
<reference evidence="15 16" key="1">
    <citation type="submission" date="2020-02" db="EMBL/GenBank/DDBJ databases">
        <authorList>
            <person name="Li X.-J."/>
            <person name="Han X.-M."/>
        </authorList>
    </citation>
    <scope>NUCLEOTIDE SEQUENCE [LARGE SCALE GENOMIC DNA]</scope>
    <source>
        <strain evidence="15 16">CCTCC AB 2017055</strain>
    </source>
</reference>
<dbReference type="InterPro" id="IPR001295">
    <property type="entry name" value="Dihydroorotate_DH_CS"/>
</dbReference>
<feature type="binding site" evidence="10">
    <location>
        <begin position="52"/>
        <end position="56"/>
    </location>
    <ligand>
        <name>4-amino-2-methyl-5-(diphosphooxymethyl)pyrimidine</name>
        <dbReference type="ChEBI" id="CHEBI:57841"/>
    </ligand>
</feature>
<accession>A0A6L9S720</accession>
<gene>
    <name evidence="10 15" type="primary">thiE</name>
    <name evidence="15" type="ORF">G1H10_11395</name>
</gene>
<evidence type="ECO:0000313" key="15">
    <source>
        <dbReference type="EMBL" id="NEE00773.1"/>
    </source>
</evidence>
<dbReference type="GO" id="GO:0005737">
    <property type="term" value="C:cytoplasm"/>
    <property type="evidence" value="ECO:0007669"/>
    <property type="project" value="TreeGrafter"/>
</dbReference>
<dbReference type="EMBL" id="JAAGOA010000006">
    <property type="protein sequence ID" value="NEE00773.1"/>
    <property type="molecule type" value="Genomic_DNA"/>
</dbReference>
<comment type="catalytic activity">
    <reaction evidence="8 10 11">
        <text>2-(2-carboxy-4-methylthiazol-5-yl)ethyl phosphate + 4-amino-2-methyl-5-(diphosphooxymethyl)pyrimidine + 2 H(+) = thiamine phosphate + CO2 + diphosphate</text>
        <dbReference type="Rhea" id="RHEA:47848"/>
        <dbReference type="ChEBI" id="CHEBI:15378"/>
        <dbReference type="ChEBI" id="CHEBI:16526"/>
        <dbReference type="ChEBI" id="CHEBI:33019"/>
        <dbReference type="ChEBI" id="CHEBI:37575"/>
        <dbReference type="ChEBI" id="CHEBI:57841"/>
        <dbReference type="ChEBI" id="CHEBI:62890"/>
        <dbReference type="EC" id="2.5.1.3"/>
    </reaction>
</comment>
<keyword evidence="4 10" id="KW-0479">Metal-binding</keyword>
<feature type="region of interest" description="Disordered" evidence="13">
    <location>
        <begin position="136"/>
        <end position="159"/>
    </location>
</feature>
<dbReference type="PROSITE" id="PS00912">
    <property type="entry name" value="DHODEHASE_2"/>
    <property type="match status" value="1"/>
</dbReference>
<keyword evidence="6 10" id="KW-0784">Thiamine biosynthesis</keyword>
<evidence type="ECO:0000259" key="14">
    <source>
        <dbReference type="Pfam" id="PF02581"/>
    </source>
</evidence>
<organism evidence="15 16">
    <name type="scientific">Phytoactinopolyspora halotolerans</name>
    <dbReference type="NCBI Taxonomy" id="1981512"/>
    <lineage>
        <taxon>Bacteria</taxon>
        <taxon>Bacillati</taxon>
        <taxon>Actinomycetota</taxon>
        <taxon>Actinomycetes</taxon>
        <taxon>Jiangellales</taxon>
        <taxon>Jiangellaceae</taxon>
        <taxon>Phytoactinopolyspora</taxon>
    </lineage>
</organism>